<feature type="domain" description="SUI1" evidence="5">
    <location>
        <begin position="38"/>
        <end position="101"/>
    </location>
</feature>
<keyword evidence="3" id="KW-0648">Protein biosynthesis</keyword>
<dbReference type="OrthoDB" id="9792915at2"/>
<dbReference type="GO" id="GO:0003729">
    <property type="term" value="F:mRNA binding"/>
    <property type="evidence" value="ECO:0007669"/>
    <property type="project" value="TreeGrafter"/>
</dbReference>
<dbReference type="Gene3D" id="3.30.780.10">
    <property type="entry name" value="SUI1-like domain"/>
    <property type="match status" value="1"/>
</dbReference>
<dbReference type="InterPro" id="IPR005872">
    <property type="entry name" value="SUI1_arc_bac"/>
</dbReference>
<dbReference type="FunFam" id="3.30.780.10:FF:000002">
    <property type="entry name" value="Stress response translation initiation inhibitor"/>
    <property type="match status" value="1"/>
</dbReference>
<keyword evidence="7" id="KW-1185">Reference proteome</keyword>
<dbReference type="Proteomes" id="UP000275281">
    <property type="component" value="Unassembled WGS sequence"/>
</dbReference>
<comment type="caution">
    <text evidence="6">The sequence shown here is derived from an EMBL/GenBank/DDBJ whole genome shotgun (WGS) entry which is preliminary data.</text>
</comment>
<evidence type="ECO:0000313" key="6">
    <source>
        <dbReference type="EMBL" id="RPJ68542.1"/>
    </source>
</evidence>
<dbReference type="SUPFAM" id="SSF55159">
    <property type="entry name" value="eIF1-like"/>
    <property type="match status" value="1"/>
</dbReference>
<keyword evidence="2" id="KW-0810">Translation regulation</keyword>
<dbReference type="InterPro" id="IPR001950">
    <property type="entry name" value="SUI1"/>
</dbReference>
<dbReference type="GO" id="GO:0002188">
    <property type="term" value="P:translation reinitiation"/>
    <property type="evidence" value="ECO:0007669"/>
    <property type="project" value="TreeGrafter"/>
</dbReference>
<dbReference type="InterPro" id="IPR050318">
    <property type="entry name" value="DENR/SUI1_TIF"/>
</dbReference>
<dbReference type="PANTHER" id="PTHR12789:SF0">
    <property type="entry name" value="DENSITY-REGULATED PROTEIN"/>
    <property type="match status" value="1"/>
</dbReference>
<evidence type="ECO:0000256" key="3">
    <source>
        <dbReference type="ARBA" id="ARBA00022917"/>
    </source>
</evidence>
<protein>
    <submittedName>
        <fullName evidence="6">Stress response translation initiation inhibitor YciH</fullName>
    </submittedName>
</protein>
<dbReference type="Pfam" id="PF01253">
    <property type="entry name" value="SUI1"/>
    <property type="match status" value="1"/>
</dbReference>
<dbReference type="RefSeq" id="WP_124026543.1">
    <property type="nucleotide sequence ID" value="NZ_JBHRSN010000005.1"/>
</dbReference>
<dbReference type="EMBL" id="RPOK01000001">
    <property type="protein sequence ID" value="RPJ68542.1"/>
    <property type="molecule type" value="Genomic_DNA"/>
</dbReference>
<evidence type="ECO:0000256" key="4">
    <source>
        <dbReference type="SAM" id="MobiDB-lite"/>
    </source>
</evidence>
<dbReference type="GO" id="GO:0001731">
    <property type="term" value="P:formation of translation preinitiation complex"/>
    <property type="evidence" value="ECO:0007669"/>
    <property type="project" value="TreeGrafter"/>
</dbReference>
<reference evidence="6 7" key="1">
    <citation type="submission" date="2018-11" db="EMBL/GenBank/DDBJ databases">
        <authorList>
            <person name="Ye M.-Q."/>
            <person name="Du Z.-J."/>
        </authorList>
    </citation>
    <scope>NUCLEOTIDE SEQUENCE [LARGE SCALE GENOMIC DNA]</scope>
    <source>
        <strain evidence="6 7">U0105</strain>
    </source>
</reference>
<proteinExistence type="inferred from homology"/>
<comment type="similarity">
    <text evidence="1">Belongs to the SUI1 family.</text>
</comment>
<dbReference type="GO" id="GO:0006417">
    <property type="term" value="P:regulation of translation"/>
    <property type="evidence" value="ECO:0007669"/>
    <property type="project" value="UniProtKB-KW"/>
</dbReference>
<evidence type="ECO:0000259" key="5">
    <source>
        <dbReference type="PROSITE" id="PS50296"/>
    </source>
</evidence>
<gene>
    <name evidence="6" type="ORF">DRW07_03810</name>
</gene>
<dbReference type="GO" id="GO:0003743">
    <property type="term" value="F:translation initiation factor activity"/>
    <property type="evidence" value="ECO:0007669"/>
    <property type="project" value="InterPro"/>
</dbReference>
<evidence type="ECO:0000256" key="1">
    <source>
        <dbReference type="ARBA" id="ARBA00005422"/>
    </source>
</evidence>
<dbReference type="PROSITE" id="PS50296">
    <property type="entry name" value="SUI1"/>
    <property type="match status" value="1"/>
</dbReference>
<dbReference type="PANTHER" id="PTHR12789">
    <property type="entry name" value="DENSITY-REGULATED PROTEIN HOMOLOG"/>
    <property type="match status" value="1"/>
</dbReference>
<accession>A0A3N5Y3M2</accession>
<evidence type="ECO:0000313" key="7">
    <source>
        <dbReference type="Proteomes" id="UP000275281"/>
    </source>
</evidence>
<organism evidence="6 7">
    <name type="scientific">Alteromonas sediminis</name>
    <dbReference type="NCBI Taxonomy" id="2259342"/>
    <lineage>
        <taxon>Bacteria</taxon>
        <taxon>Pseudomonadati</taxon>
        <taxon>Pseudomonadota</taxon>
        <taxon>Gammaproteobacteria</taxon>
        <taxon>Alteromonadales</taxon>
        <taxon>Alteromonadaceae</taxon>
        <taxon>Alteromonas/Salinimonas group</taxon>
        <taxon>Alteromonas</taxon>
    </lineage>
</organism>
<dbReference type="PIRSF" id="PIRSF037511">
    <property type="entry name" value="Transl_init_SUI1_pro"/>
    <property type="match status" value="1"/>
</dbReference>
<feature type="region of interest" description="Disordered" evidence="4">
    <location>
        <begin position="1"/>
        <end position="24"/>
    </location>
</feature>
<dbReference type="InterPro" id="IPR036877">
    <property type="entry name" value="SUI1_dom_sf"/>
</dbReference>
<sequence>MSNANHLVYSTETGRVKANSKQQEDLSYSNDGFVRIHRETKGRKGAGVSIVRGLEKTKDELKPLCKMLKQKCGCGGAIKDGTIELQTDNREKISQLLQTAGYKVKIAGS</sequence>
<dbReference type="AlphaFoldDB" id="A0A3N5Y3M2"/>
<name>A0A3N5Y3M2_9ALTE</name>
<dbReference type="CDD" id="cd11567">
    <property type="entry name" value="YciH_like"/>
    <property type="match status" value="1"/>
</dbReference>
<evidence type="ECO:0000256" key="2">
    <source>
        <dbReference type="ARBA" id="ARBA00022845"/>
    </source>
</evidence>